<proteinExistence type="inferred from homology"/>
<feature type="transmembrane region" description="Helical" evidence="6">
    <location>
        <begin position="38"/>
        <end position="55"/>
    </location>
</feature>
<evidence type="ECO:0000313" key="9">
    <source>
        <dbReference type="Proteomes" id="UP001165079"/>
    </source>
</evidence>
<reference evidence="8" key="1">
    <citation type="submission" date="2023-03" db="EMBL/GenBank/DDBJ databases">
        <title>Actinorhabdospora filicis NBRC 111898.</title>
        <authorList>
            <person name="Ichikawa N."/>
            <person name="Sato H."/>
            <person name="Tonouchi N."/>
        </authorList>
    </citation>
    <scope>NUCLEOTIDE SEQUENCE</scope>
    <source>
        <strain evidence="8">NBRC 111898</strain>
    </source>
</reference>
<feature type="domain" description="EamA" evidence="7">
    <location>
        <begin position="8"/>
        <end position="137"/>
    </location>
</feature>
<dbReference type="Proteomes" id="UP001165079">
    <property type="component" value="Unassembled WGS sequence"/>
</dbReference>
<dbReference type="InterPro" id="IPR000620">
    <property type="entry name" value="EamA_dom"/>
</dbReference>
<comment type="subcellular location">
    <subcellularLocation>
        <location evidence="1">Membrane</location>
        <topology evidence="1">Multi-pass membrane protein</topology>
    </subcellularLocation>
</comment>
<feature type="transmembrane region" description="Helical" evidence="6">
    <location>
        <begin position="239"/>
        <end position="263"/>
    </location>
</feature>
<gene>
    <name evidence="8" type="ORF">Afil01_57250</name>
</gene>
<accession>A0A9W6WCB7</accession>
<dbReference type="EMBL" id="BSTX01000004">
    <property type="protein sequence ID" value="GLZ80918.1"/>
    <property type="molecule type" value="Genomic_DNA"/>
</dbReference>
<dbReference type="AlphaFoldDB" id="A0A9W6WCB7"/>
<feature type="transmembrane region" description="Helical" evidence="6">
    <location>
        <begin position="149"/>
        <end position="169"/>
    </location>
</feature>
<comment type="caution">
    <text evidence="8">The sequence shown here is derived from an EMBL/GenBank/DDBJ whole genome shotgun (WGS) entry which is preliminary data.</text>
</comment>
<dbReference type="SUPFAM" id="SSF103481">
    <property type="entry name" value="Multidrug resistance efflux transporter EmrE"/>
    <property type="match status" value="2"/>
</dbReference>
<sequence>MNLGGDRALLTGALGAAVISTSAVLVKLADLPATTTAALRNGYALPVLALLALFERRGARRTARQRAWCVLAGLLFGAAGVMQNLAVSLIGAGVATVICNLQVLVVAVGGWWLLAEKPPRRLVLALGPALLGVVLVSGVIGGATGSDPVLGALAGLANSLCYGGFLMAVRQAQRHGADRPVAMLRDVTGVAALGALVAALAVGDGGLTPSWPSHGWVLLLALGPQVAGWLLITVNLPKLPLAVSGLLLLLQPMLTMALATALLGEAPSAAQLAGCALLLTAIGFGALRSRPRAQPKVAHLLPAR</sequence>
<comment type="similarity">
    <text evidence="2">Belongs to the EamA transporter family.</text>
</comment>
<evidence type="ECO:0000313" key="8">
    <source>
        <dbReference type="EMBL" id="GLZ80918.1"/>
    </source>
</evidence>
<name>A0A9W6WCB7_9ACTN</name>
<keyword evidence="3 6" id="KW-0812">Transmembrane</keyword>
<feature type="transmembrane region" description="Helical" evidence="6">
    <location>
        <begin position="67"/>
        <end position="86"/>
    </location>
</feature>
<protein>
    <recommendedName>
        <fullName evidence="7">EamA domain-containing protein</fullName>
    </recommendedName>
</protein>
<dbReference type="GO" id="GO:0016020">
    <property type="term" value="C:membrane"/>
    <property type="evidence" value="ECO:0007669"/>
    <property type="project" value="UniProtKB-SubCell"/>
</dbReference>
<dbReference type="InterPro" id="IPR050638">
    <property type="entry name" value="AA-Vitamin_Transporters"/>
</dbReference>
<dbReference type="Pfam" id="PF00892">
    <property type="entry name" value="EamA"/>
    <property type="match status" value="2"/>
</dbReference>
<evidence type="ECO:0000256" key="3">
    <source>
        <dbReference type="ARBA" id="ARBA00022692"/>
    </source>
</evidence>
<evidence type="ECO:0000256" key="1">
    <source>
        <dbReference type="ARBA" id="ARBA00004141"/>
    </source>
</evidence>
<keyword evidence="4 6" id="KW-1133">Transmembrane helix</keyword>
<organism evidence="8 9">
    <name type="scientific">Actinorhabdospora filicis</name>
    <dbReference type="NCBI Taxonomy" id="1785913"/>
    <lineage>
        <taxon>Bacteria</taxon>
        <taxon>Bacillati</taxon>
        <taxon>Actinomycetota</taxon>
        <taxon>Actinomycetes</taxon>
        <taxon>Micromonosporales</taxon>
        <taxon>Micromonosporaceae</taxon>
        <taxon>Actinorhabdospora</taxon>
    </lineage>
</organism>
<feature type="domain" description="EamA" evidence="7">
    <location>
        <begin position="150"/>
        <end position="282"/>
    </location>
</feature>
<feature type="transmembrane region" description="Helical" evidence="6">
    <location>
        <begin position="92"/>
        <end position="115"/>
    </location>
</feature>
<feature type="transmembrane region" description="Helical" evidence="6">
    <location>
        <begin position="181"/>
        <end position="202"/>
    </location>
</feature>
<feature type="transmembrane region" description="Helical" evidence="6">
    <location>
        <begin position="269"/>
        <end position="287"/>
    </location>
</feature>
<evidence type="ECO:0000256" key="5">
    <source>
        <dbReference type="ARBA" id="ARBA00023136"/>
    </source>
</evidence>
<keyword evidence="5 6" id="KW-0472">Membrane</keyword>
<evidence type="ECO:0000256" key="6">
    <source>
        <dbReference type="SAM" id="Phobius"/>
    </source>
</evidence>
<keyword evidence="9" id="KW-1185">Reference proteome</keyword>
<evidence type="ECO:0000259" key="7">
    <source>
        <dbReference type="Pfam" id="PF00892"/>
    </source>
</evidence>
<dbReference type="PANTHER" id="PTHR32322">
    <property type="entry name" value="INNER MEMBRANE TRANSPORTER"/>
    <property type="match status" value="1"/>
</dbReference>
<feature type="transmembrane region" description="Helical" evidence="6">
    <location>
        <begin position="122"/>
        <end position="143"/>
    </location>
</feature>
<dbReference type="RefSeq" id="WP_285666204.1">
    <property type="nucleotide sequence ID" value="NZ_BSTX01000004.1"/>
</dbReference>
<evidence type="ECO:0000256" key="2">
    <source>
        <dbReference type="ARBA" id="ARBA00007362"/>
    </source>
</evidence>
<evidence type="ECO:0000256" key="4">
    <source>
        <dbReference type="ARBA" id="ARBA00022989"/>
    </source>
</evidence>
<dbReference type="PANTHER" id="PTHR32322:SF2">
    <property type="entry name" value="EAMA DOMAIN-CONTAINING PROTEIN"/>
    <property type="match status" value="1"/>
</dbReference>
<feature type="transmembrane region" description="Helical" evidence="6">
    <location>
        <begin position="214"/>
        <end position="232"/>
    </location>
</feature>
<dbReference type="InterPro" id="IPR037185">
    <property type="entry name" value="EmrE-like"/>
</dbReference>